<evidence type="ECO:0008006" key="5">
    <source>
        <dbReference type="Google" id="ProtNLM"/>
    </source>
</evidence>
<dbReference type="Proteomes" id="UP000031532">
    <property type="component" value="Unassembled WGS sequence"/>
</dbReference>
<comment type="caution">
    <text evidence="3">The sequence shown here is derived from an EMBL/GenBank/DDBJ whole genome shotgun (WGS) entry which is preliminary data.</text>
</comment>
<evidence type="ECO:0000313" key="4">
    <source>
        <dbReference type="Proteomes" id="UP000031532"/>
    </source>
</evidence>
<feature type="region of interest" description="Disordered" evidence="1">
    <location>
        <begin position="132"/>
        <end position="159"/>
    </location>
</feature>
<evidence type="ECO:0000256" key="1">
    <source>
        <dbReference type="SAM" id="MobiDB-lite"/>
    </source>
</evidence>
<accession>A0A9X5E6Z5</accession>
<keyword evidence="4" id="KW-1185">Reference proteome</keyword>
<gene>
    <name evidence="3" type="ORF">QH73_0017745</name>
</gene>
<evidence type="ECO:0000256" key="2">
    <source>
        <dbReference type="SAM" id="SignalP"/>
    </source>
</evidence>
<sequence>MKLKCQNPLMSLLGKASAVALENMASEVPSFTLSFFPLLSWRWFSQRQARSQILPDLPSNSFIFLNAIAIWNRTISLCNSYKSPLSYTTTRSSHRNFLTNLSRMKQWRAVFSPPCPPCPPCPPSSHSLPFGNGFAERSRGRASSPLSPLSPSLPDPLVL</sequence>
<dbReference type="RefSeq" id="WP_132867343.1">
    <property type="nucleotide sequence ID" value="NZ_JTJC03000005.1"/>
</dbReference>
<keyword evidence="2" id="KW-0732">Signal</keyword>
<proteinExistence type="predicted"/>
<reference evidence="3 4" key="1">
    <citation type="journal article" date="2015" name="Genome Announc.">
        <title>Draft Genome Sequence of the Terrestrial Cyanobacterium Scytonema millei VB511283, Isolated from Eastern India.</title>
        <authorList>
            <person name="Sen D."/>
            <person name="Chandrababunaidu M.M."/>
            <person name="Singh D."/>
            <person name="Sanghi N."/>
            <person name="Ghorai A."/>
            <person name="Mishra G.P."/>
            <person name="Madduluri M."/>
            <person name="Adhikary S.P."/>
            <person name="Tripathy S."/>
        </authorList>
    </citation>
    <scope>NUCLEOTIDE SEQUENCE [LARGE SCALE GENOMIC DNA]</scope>
    <source>
        <strain evidence="3 4">VB511283</strain>
    </source>
</reference>
<feature type="signal peptide" evidence="2">
    <location>
        <begin position="1"/>
        <end position="20"/>
    </location>
</feature>
<protein>
    <recommendedName>
        <fullName evidence="5">Transposase</fullName>
    </recommendedName>
</protein>
<evidence type="ECO:0000313" key="3">
    <source>
        <dbReference type="EMBL" id="NHC36461.1"/>
    </source>
</evidence>
<feature type="compositionally biased region" description="Low complexity" evidence="1">
    <location>
        <begin position="143"/>
        <end position="159"/>
    </location>
</feature>
<dbReference type="AlphaFoldDB" id="A0A9X5E6Z5"/>
<organism evidence="3 4">
    <name type="scientific">Scytonema millei VB511283</name>
    <dbReference type="NCBI Taxonomy" id="1245923"/>
    <lineage>
        <taxon>Bacteria</taxon>
        <taxon>Bacillati</taxon>
        <taxon>Cyanobacteriota</taxon>
        <taxon>Cyanophyceae</taxon>
        <taxon>Nostocales</taxon>
        <taxon>Scytonemataceae</taxon>
        <taxon>Scytonema</taxon>
    </lineage>
</organism>
<dbReference type="EMBL" id="JTJC03000005">
    <property type="protein sequence ID" value="NHC36461.1"/>
    <property type="molecule type" value="Genomic_DNA"/>
</dbReference>
<name>A0A9X5E6Z5_9CYAN</name>
<feature type="chain" id="PRO_5040950727" description="Transposase" evidence="2">
    <location>
        <begin position="21"/>
        <end position="159"/>
    </location>
</feature>